<evidence type="ECO:0000313" key="3">
    <source>
        <dbReference type="Proteomes" id="UP000053477"/>
    </source>
</evidence>
<accession>A0A0H2S2U1</accession>
<name>A0A0H2S2U1_9AGAM</name>
<dbReference type="AlphaFoldDB" id="A0A0H2S2U1"/>
<reference evidence="2 3" key="1">
    <citation type="submission" date="2015-04" db="EMBL/GenBank/DDBJ databases">
        <title>Complete genome sequence of Schizopora paradoxa KUC8140, a cosmopolitan wood degrader in East Asia.</title>
        <authorList>
            <consortium name="DOE Joint Genome Institute"/>
            <person name="Min B."/>
            <person name="Park H."/>
            <person name="Jang Y."/>
            <person name="Kim J.-J."/>
            <person name="Kim K.H."/>
            <person name="Pangilinan J."/>
            <person name="Lipzen A."/>
            <person name="Riley R."/>
            <person name="Grigoriev I.V."/>
            <person name="Spatafora J.W."/>
            <person name="Choi I.-G."/>
        </authorList>
    </citation>
    <scope>NUCLEOTIDE SEQUENCE [LARGE SCALE GENOMIC DNA]</scope>
    <source>
        <strain evidence="2 3">KUC8140</strain>
    </source>
</reference>
<dbReference type="InParanoid" id="A0A0H2S2U1"/>
<feature type="region of interest" description="Disordered" evidence="1">
    <location>
        <begin position="141"/>
        <end position="171"/>
    </location>
</feature>
<protein>
    <submittedName>
        <fullName evidence="2">Uncharacterized protein</fullName>
    </submittedName>
</protein>
<proteinExistence type="predicted"/>
<evidence type="ECO:0000256" key="1">
    <source>
        <dbReference type="SAM" id="MobiDB-lite"/>
    </source>
</evidence>
<keyword evidence="3" id="KW-1185">Reference proteome</keyword>
<gene>
    <name evidence="2" type="ORF">SCHPADRAFT_906113</name>
</gene>
<dbReference type="OrthoDB" id="3249986at2759"/>
<dbReference type="Proteomes" id="UP000053477">
    <property type="component" value="Unassembled WGS sequence"/>
</dbReference>
<feature type="compositionally biased region" description="Basic and acidic residues" evidence="1">
    <location>
        <begin position="141"/>
        <end position="150"/>
    </location>
</feature>
<evidence type="ECO:0000313" key="2">
    <source>
        <dbReference type="EMBL" id="KLO11321.1"/>
    </source>
</evidence>
<sequence>MSSSSSTHLLAVAPEDLLYACVAYTRNEMLEFDTIIAEHSSGALISTLPAPRKSLVDLPAELLLTVRHHLQASLTARTRSEAAYELATYEDTLLDGLCADCFWWNFDMHGPDVWEWVKNGYKERCQCNGGASVTPAAAETLRTRTAEASRKHPAGASTSTPRPAPVPSPSKRQWLDAFVEREYRAGGAWTELVPSVLASLSCEISGVAAASHSAEESSAYMRDADTQFGPAVLISGDDVALGRVTRELGLAPTTCTSNLVDDEYRKRCTMQYAHHLLAQQPRAQQADYFQIHGHISCSCSSCSTLAANSSSSASQLVSSVSSRNADVIAFLGAVDVSIRHASTLLSFAFVSSLLCLTSMIAPRSWNTLRTEQRS</sequence>
<organism evidence="2 3">
    <name type="scientific">Schizopora paradoxa</name>
    <dbReference type="NCBI Taxonomy" id="27342"/>
    <lineage>
        <taxon>Eukaryota</taxon>
        <taxon>Fungi</taxon>
        <taxon>Dikarya</taxon>
        <taxon>Basidiomycota</taxon>
        <taxon>Agaricomycotina</taxon>
        <taxon>Agaricomycetes</taxon>
        <taxon>Hymenochaetales</taxon>
        <taxon>Schizoporaceae</taxon>
        <taxon>Schizopora</taxon>
    </lineage>
</organism>
<dbReference type="EMBL" id="KQ086003">
    <property type="protein sequence ID" value="KLO11321.1"/>
    <property type="molecule type" value="Genomic_DNA"/>
</dbReference>